<keyword evidence="1" id="KW-0472">Membrane</keyword>
<sequence>MVGGLAAILAVSRGAFAPIVLAFIAFALWLGPTTLKDKVQKANSKKRGIIIDVKNRTVTSQ</sequence>
<gene>
    <name evidence="2" type="ORF">R4Z09_26135</name>
</gene>
<keyword evidence="1" id="KW-0812">Transmembrane</keyword>
<organism evidence="2 3">
    <name type="scientific">Niallia oryzisoli</name>
    <dbReference type="NCBI Taxonomy" id="1737571"/>
    <lineage>
        <taxon>Bacteria</taxon>
        <taxon>Bacillati</taxon>
        <taxon>Bacillota</taxon>
        <taxon>Bacilli</taxon>
        <taxon>Bacillales</taxon>
        <taxon>Bacillaceae</taxon>
        <taxon>Niallia</taxon>
    </lineage>
</organism>
<evidence type="ECO:0000313" key="2">
    <source>
        <dbReference type="EMBL" id="WVX80682.1"/>
    </source>
</evidence>
<proteinExistence type="predicted"/>
<dbReference type="RefSeq" id="WP_338449613.1">
    <property type="nucleotide sequence ID" value="NZ_CP137640.1"/>
</dbReference>
<accession>A0ABZ2CBM1</accession>
<keyword evidence="3" id="KW-1185">Reference proteome</keyword>
<evidence type="ECO:0000313" key="3">
    <source>
        <dbReference type="Proteomes" id="UP001357223"/>
    </source>
</evidence>
<name>A0ABZ2CBM1_9BACI</name>
<reference evidence="2 3" key="1">
    <citation type="submission" date="2023-10" db="EMBL/GenBank/DDBJ databases">
        <title>Niallia locisalis sp.nov. isolated from a salt pond sample.</title>
        <authorList>
            <person name="Li X.-J."/>
            <person name="Dong L."/>
        </authorList>
    </citation>
    <scope>NUCLEOTIDE SEQUENCE [LARGE SCALE GENOMIC DNA]</scope>
    <source>
        <strain evidence="2 3">DSM 29761</strain>
    </source>
</reference>
<dbReference type="EMBL" id="CP137640">
    <property type="protein sequence ID" value="WVX80682.1"/>
    <property type="molecule type" value="Genomic_DNA"/>
</dbReference>
<dbReference type="Proteomes" id="UP001357223">
    <property type="component" value="Chromosome"/>
</dbReference>
<feature type="transmembrane region" description="Helical" evidence="1">
    <location>
        <begin position="6"/>
        <end position="31"/>
    </location>
</feature>
<protein>
    <submittedName>
        <fullName evidence="2">Uncharacterized protein</fullName>
    </submittedName>
</protein>
<evidence type="ECO:0000256" key="1">
    <source>
        <dbReference type="SAM" id="Phobius"/>
    </source>
</evidence>
<keyword evidence="1" id="KW-1133">Transmembrane helix</keyword>